<evidence type="ECO:0000259" key="2">
    <source>
        <dbReference type="Pfam" id="PF07110"/>
    </source>
</evidence>
<gene>
    <name evidence="3" type="ORF">EK21DRAFT_64200</name>
</gene>
<accession>A0A9P4H9T3</accession>
<comment type="caution">
    <text evidence="3">The sequence shown here is derived from an EMBL/GenBank/DDBJ whole genome shotgun (WGS) entry which is preliminary data.</text>
</comment>
<evidence type="ECO:0000313" key="3">
    <source>
        <dbReference type="EMBL" id="KAF2030956.1"/>
    </source>
</evidence>
<dbReference type="Gene3D" id="3.30.70.100">
    <property type="match status" value="1"/>
</dbReference>
<dbReference type="GO" id="GO:0016491">
    <property type="term" value="F:oxidoreductase activity"/>
    <property type="evidence" value="ECO:0007669"/>
    <property type="project" value="InterPro"/>
</dbReference>
<dbReference type="NCBIfam" id="TIGR02118">
    <property type="entry name" value="EthD family reductase"/>
    <property type="match status" value="1"/>
</dbReference>
<dbReference type="Proteomes" id="UP000799777">
    <property type="component" value="Unassembled WGS sequence"/>
</dbReference>
<dbReference type="InterPro" id="IPR011008">
    <property type="entry name" value="Dimeric_a/b-barrel"/>
</dbReference>
<sequence length="129" mass="15173">MSTDQLIRVTVCAKRNPKLTEDEFNDHWANRHGPLITSWLQKHNCVRYVQYHTTSKHKSRLTQTALSYDGIADFWYKSFEDFERAYEDAYYLDVVKRDEEYLFDMSSIAVTVGTELSMIVDGKVVHERA</sequence>
<proteinExistence type="inferred from homology"/>
<evidence type="ECO:0000313" key="4">
    <source>
        <dbReference type="Proteomes" id="UP000799777"/>
    </source>
</evidence>
<dbReference type="OrthoDB" id="3183782at2759"/>
<dbReference type="AlphaFoldDB" id="A0A9P4H9T3"/>
<protein>
    <recommendedName>
        <fullName evidence="2">EthD domain-containing protein</fullName>
    </recommendedName>
</protein>
<reference evidence="3" key="1">
    <citation type="journal article" date="2020" name="Stud. Mycol.">
        <title>101 Dothideomycetes genomes: a test case for predicting lifestyles and emergence of pathogens.</title>
        <authorList>
            <person name="Haridas S."/>
            <person name="Albert R."/>
            <person name="Binder M."/>
            <person name="Bloem J."/>
            <person name="Labutti K."/>
            <person name="Salamov A."/>
            <person name="Andreopoulos B."/>
            <person name="Baker S."/>
            <person name="Barry K."/>
            <person name="Bills G."/>
            <person name="Bluhm B."/>
            <person name="Cannon C."/>
            <person name="Castanera R."/>
            <person name="Culley D."/>
            <person name="Daum C."/>
            <person name="Ezra D."/>
            <person name="Gonzalez J."/>
            <person name="Henrissat B."/>
            <person name="Kuo A."/>
            <person name="Liang C."/>
            <person name="Lipzen A."/>
            <person name="Lutzoni F."/>
            <person name="Magnuson J."/>
            <person name="Mondo S."/>
            <person name="Nolan M."/>
            <person name="Ohm R."/>
            <person name="Pangilinan J."/>
            <person name="Park H.-J."/>
            <person name="Ramirez L."/>
            <person name="Alfaro M."/>
            <person name="Sun H."/>
            <person name="Tritt A."/>
            <person name="Yoshinaga Y."/>
            <person name="Zwiers L.-H."/>
            <person name="Turgeon B."/>
            <person name="Goodwin S."/>
            <person name="Spatafora J."/>
            <person name="Crous P."/>
            <person name="Grigoriev I."/>
        </authorList>
    </citation>
    <scope>NUCLEOTIDE SEQUENCE</scope>
    <source>
        <strain evidence="3">CBS 110217</strain>
    </source>
</reference>
<feature type="domain" description="EthD" evidence="2">
    <location>
        <begin position="17"/>
        <end position="105"/>
    </location>
</feature>
<comment type="similarity">
    <text evidence="1">Belongs to the tpcK family.</text>
</comment>
<dbReference type="SUPFAM" id="SSF54909">
    <property type="entry name" value="Dimeric alpha+beta barrel"/>
    <property type="match status" value="1"/>
</dbReference>
<dbReference type="InterPro" id="IPR009799">
    <property type="entry name" value="EthD_dom"/>
</dbReference>
<dbReference type="EMBL" id="ML978185">
    <property type="protein sequence ID" value="KAF2030956.1"/>
    <property type="molecule type" value="Genomic_DNA"/>
</dbReference>
<dbReference type="Pfam" id="PF07110">
    <property type="entry name" value="EthD"/>
    <property type="match status" value="1"/>
</dbReference>
<organism evidence="3 4">
    <name type="scientific">Setomelanomma holmii</name>
    <dbReference type="NCBI Taxonomy" id="210430"/>
    <lineage>
        <taxon>Eukaryota</taxon>
        <taxon>Fungi</taxon>
        <taxon>Dikarya</taxon>
        <taxon>Ascomycota</taxon>
        <taxon>Pezizomycotina</taxon>
        <taxon>Dothideomycetes</taxon>
        <taxon>Pleosporomycetidae</taxon>
        <taxon>Pleosporales</taxon>
        <taxon>Pleosporineae</taxon>
        <taxon>Phaeosphaeriaceae</taxon>
        <taxon>Setomelanomma</taxon>
    </lineage>
</organism>
<keyword evidence="4" id="KW-1185">Reference proteome</keyword>
<name>A0A9P4H9T3_9PLEO</name>
<evidence type="ECO:0000256" key="1">
    <source>
        <dbReference type="ARBA" id="ARBA00005986"/>
    </source>
</evidence>